<organism evidence="1 2">
    <name type="scientific">Fusobacterium periodonticum D10</name>
    <dbReference type="NCBI Taxonomy" id="620833"/>
    <lineage>
        <taxon>Bacteria</taxon>
        <taxon>Fusobacteriati</taxon>
        <taxon>Fusobacteriota</taxon>
        <taxon>Fusobacteriia</taxon>
        <taxon>Fusobacteriales</taxon>
        <taxon>Fusobacteriaceae</taxon>
        <taxon>Fusobacterium</taxon>
    </lineage>
</organism>
<reference evidence="1 2" key="1">
    <citation type="submission" date="2012-05" db="EMBL/GenBank/DDBJ databases">
        <title>The Genome Sequence of Fusobacterium periodontium Oral Taxon 201 Strain D10.</title>
        <authorList>
            <consortium name="The Broad Institute Genome Sequencing Platform"/>
            <consortium name="The Broad Institute Genome Sequencing Center for Infectious Disease"/>
            <person name="Earl A."/>
            <person name="Ward D."/>
            <person name="Feldgarden M."/>
            <person name="Gevers D."/>
            <person name="Strauss J."/>
            <person name="Sibley C."/>
            <person name="White A."/>
            <person name="Ambrose C.E."/>
            <person name="Allen-Vercoe E."/>
            <person name="Walker B."/>
            <person name="Young S.K."/>
            <person name="Zeng Q."/>
            <person name="Gargeya S."/>
            <person name="Fitzgerald M."/>
            <person name="Haas B."/>
            <person name="Abouelleil A."/>
            <person name="Alvarado L."/>
            <person name="Arachchi H.M."/>
            <person name="Berlin A.M."/>
            <person name="Chapman S.B."/>
            <person name="Goldberg J."/>
            <person name="Griggs A."/>
            <person name="Gujja S."/>
            <person name="Hansen M."/>
            <person name="Howarth C."/>
            <person name="Imamovic A."/>
            <person name="Larimer J."/>
            <person name="McCowan C."/>
            <person name="Montmayeur A."/>
            <person name="Murphy C."/>
            <person name="Neiman D."/>
            <person name="Pearson M."/>
            <person name="Priest M."/>
            <person name="Roberts A."/>
            <person name="Saif S."/>
            <person name="Shea T."/>
            <person name="Sisk P."/>
            <person name="Sykes S."/>
            <person name="Wortman J."/>
            <person name="Nusbaum C."/>
            <person name="Birren B."/>
        </authorList>
    </citation>
    <scope>NUCLEOTIDE SEQUENCE [LARGE SCALE GENOMIC DNA]</scope>
    <source>
        <strain evidence="1 2">D10</strain>
    </source>
</reference>
<proteinExistence type="predicted"/>
<evidence type="ECO:0000313" key="1">
    <source>
        <dbReference type="EMBL" id="EKA93497.1"/>
    </source>
</evidence>
<dbReference type="RefSeq" id="WP_005967489.1">
    <property type="nucleotide sequence ID" value="NZ_JH815384.1"/>
</dbReference>
<name>K1GVS8_9FUSO</name>
<accession>K1GVS8</accession>
<evidence type="ECO:0000313" key="2">
    <source>
        <dbReference type="Proteomes" id="UP000005809"/>
    </source>
</evidence>
<dbReference type="HOGENOM" id="CLU_200399_0_0_0"/>
<dbReference type="EMBL" id="ACIF01000220">
    <property type="protein sequence ID" value="EKA93497.1"/>
    <property type="molecule type" value="Genomic_DNA"/>
</dbReference>
<protein>
    <submittedName>
        <fullName evidence="1">Uncharacterized protein</fullName>
    </submittedName>
</protein>
<gene>
    <name evidence="1" type="ORF">FPOG_00287</name>
</gene>
<sequence>MIEYLLELRVKDENKIRIINNRIFREKHMTDEEMEEKQIQFCKSMRENYKEAGKTLEILEYSMTEVS</sequence>
<comment type="caution">
    <text evidence="1">The sequence shown here is derived from an EMBL/GenBank/DDBJ whole genome shotgun (WGS) entry which is preliminary data.</text>
</comment>
<dbReference type="PATRIC" id="fig|620833.3.peg.1290"/>
<dbReference type="Proteomes" id="UP000005809">
    <property type="component" value="Unassembled WGS sequence"/>
</dbReference>
<dbReference type="AlphaFoldDB" id="K1GVS8"/>